<dbReference type="SUPFAM" id="SSF48264">
    <property type="entry name" value="Cytochrome P450"/>
    <property type="match status" value="1"/>
</dbReference>
<dbReference type="PANTHER" id="PTHR46300">
    <property type="entry name" value="P450, PUTATIVE (EUROFUNG)-RELATED-RELATED"/>
    <property type="match status" value="1"/>
</dbReference>
<dbReference type="Pfam" id="PF00067">
    <property type="entry name" value="p450"/>
    <property type="match status" value="1"/>
</dbReference>
<dbReference type="InterPro" id="IPR036396">
    <property type="entry name" value="Cyt_P450_sf"/>
</dbReference>
<dbReference type="Proteomes" id="UP001149074">
    <property type="component" value="Unassembled WGS sequence"/>
</dbReference>
<comment type="similarity">
    <text evidence="1 6">Belongs to the cytochrome P450 family.</text>
</comment>
<dbReference type="PRINTS" id="PR00463">
    <property type="entry name" value="EP450I"/>
</dbReference>
<dbReference type="EMBL" id="JAPQKI010000004">
    <property type="protein sequence ID" value="KAJ5104262.1"/>
    <property type="molecule type" value="Genomic_DNA"/>
</dbReference>
<dbReference type="InterPro" id="IPR001128">
    <property type="entry name" value="Cyt_P450"/>
</dbReference>
<reference evidence="8" key="2">
    <citation type="journal article" date="2023" name="IMA Fungus">
        <title>Comparative genomic study of the Penicillium genus elucidates a diverse pangenome and 15 lateral gene transfer events.</title>
        <authorList>
            <person name="Petersen C."/>
            <person name="Sorensen T."/>
            <person name="Nielsen M.R."/>
            <person name="Sondergaard T.E."/>
            <person name="Sorensen J.L."/>
            <person name="Fitzpatrick D.A."/>
            <person name="Frisvad J.C."/>
            <person name="Nielsen K.L."/>
        </authorList>
    </citation>
    <scope>NUCLEOTIDE SEQUENCE</scope>
    <source>
        <strain evidence="8">IBT 30761</strain>
    </source>
</reference>
<dbReference type="GO" id="GO:0005506">
    <property type="term" value="F:iron ion binding"/>
    <property type="evidence" value="ECO:0007669"/>
    <property type="project" value="InterPro"/>
</dbReference>
<dbReference type="InterPro" id="IPR050364">
    <property type="entry name" value="Cytochrome_P450_fung"/>
</dbReference>
<evidence type="ECO:0000256" key="6">
    <source>
        <dbReference type="RuleBase" id="RU000461"/>
    </source>
</evidence>
<dbReference type="Gene3D" id="1.10.630.10">
    <property type="entry name" value="Cytochrome P450"/>
    <property type="match status" value="1"/>
</dbReference>
<keyword evidence="7" id="KW-1133">Transmembrane helix</keyword>
<dbReference type="InterPro" id="IPR017972">
    <property type="entry name" value="Cyt_P450_CS"/>
</dbReference>
<protein>
    <recommendedName>
        <fullName evidence="10">O-methylsterigmatocystin oxidoreductase</fullName>
    </recommendedName>
</protein>
<dbReference type="RefSeq" id="XP_056477642.1">
    <property type="nucleotide sequence ID" value="XM_056617285.1"/>
</dbReference>
<keyword evidence="4 5" id="KW-0408">Iron</keyword>
<keyword evidence="7" id="KW-0472">Membrane</keyword>
<dbReference type="PROSITE" id="PS00086">
    <property type="entry name" value="CYTOCHROME_P450"/>
    <property type="match status" value="1"/>
</dbReference>
<dbReference type="OrthoDB" id="1103324at2759"/>
<dbReference type="CDD" id="cd11065">
    <property type="entry name" value="CYP64-like"/>
    <property type="match status" value="1"/>
</dbReference>
<keyword evidence="3 6" id="KW-0560">Oxidoreductase</keyword>
<gene>
    <name evidence="8" type="ORF">N7532_004791</name>
</gene>
<dbReference type="GO" id="GO:0004497">
    <property type="term" value="F:monooxygenase activity"/>
    <property type="evidence" value="ECO:0007669"/>
    <property type="project" value="UniProtKB-KW"/>
</dbReference>
<name>A0A9W9FQ30_9EURO</name>
<accession>A0A9W9FQ30</accession>
<dbReference type="GO" id="GO:0016705">
    <property type="term" value="F:oxidoreductase activity, acting on paired donors, with incorporation or reduction of molecular oxygen"/>
    <property type="evidence" value="ECO:0007669"/>
    <property type="project" value="InterPro"/>
</dbReference>
<evidence type="ECO:0000256" key="3">
    <source>
        <dbReference type="ARBA" id="ARBA00023002"/>
    </source>
</evidence>
<dbReference type="GO" id="GO:0020037">
    <property type="term" value="F:heme binding"/>
    <property type="evidence" value="ECO:0007669"/>
    <property type="project" value="InterPro"/>
</dbReference>
<evidence type="ECO:0000256" key="2">
    <source>
        <dbReference type="ARBA" id="ARBA00022723"/>
    </source>
</evidence>
<evidence type="ECO:0000313" key="9">
    <source>
        <dbReference type="Proteomes" id="UP001149074"/>
    </source>
</evidence>
<feature type="transmembrane region" description="Helical" evidence="7">
    <location>
        <begin position="6"/>
        <end position="25"/>
    </location>
</feature>
<comment type="caution">
    <text evidence="8">The sequence shown here is derived from an EMBL/GenBank/DDBJ whole genome shotgun (WGS) entry which is preliminary data.</text>
</comment>
<dbReference type="AlphaFoldDB" id="A0A9W9FQ30"/>
<keyword evidence="9" id="KW-1185">Reference proteome</keyword>
<keyword evidence="6" id="KW-0503">Monooxygenase</keyword>
<dbReference type="GO" id="GO:0043386">
    <property type="term" value="P:mycotoxin biosynthetic process"/>
    <property type="evidence" value="ECO:0007669"/>
    <property type="project" value="UniProtKB-ARBA"/>
</dbReference>
<feature type="binding site" description="axial binding residue" evidence="5">
    <location>
        <position position="449"/>
    </location>
    <ligand>
        <name>heme</name>
        <dbReference type="ChEBI" id="CHEBI:30413"/>
    </ligand>
    <ligandPart>
        <name>Fe</name>
        <dbReference type="ChEBI" id="CHEBI:18248"/>
    </ligandPart>
</feature>
<organism evidence="8 9">
    <name type="scientific">Penicillium argentinense</name>
    <dbReference type="NCBI Taxonomy" id="1131581"/>
    <lineage>
        <taxon>Eukaryota</taxon>
        <taxon>Fungi</taxon>
        <taxon>Dikarya</taxon>
        <taxon>Ascomycota</taxon>
        <taxon>Pezizomycotina</taxon>
        <taxon>Eurotiomycetes</taxon>
        <taxon>Eurotiomycetidae</taxon>
        <taxon>Eurotiales</taxon>
        <taxon>Aspergillaceae</taxon>
        <taxon>Penicillium</taxon>
    </lineage>
</organism>
<dbReference type="InterPro" id="IPR002401">
    <property type="entry name" value="Cyt_P450_E_grp-I"/>
</dbReference>
<keyword evidence="2 5" id="KW-0479">Metal-binding</keyword>
<evidence type="ECO:0008006" key="10">
    <source>
        <dbReference type="Google" id="ProtNLM"/>
    </source>
</evidence>
<evidence type="ECO:0000256" key="4">
    <source>
        <dbReference type="ARBA" id="ARBA00023004"/>
    </source>
</evidence>
<evidence type="ECO:0000256" key="5">
    <source>
        <dbReference type="PIRSR" id="PIRSR602401-1"/>
    </source>
</evidence>
<dbReference type="PRINTS" id="PR00385">
    <property type="entry name" value="P450"/>
</dbReference>
<evidence type="ECO:0000313" key="8">
    <source>
        <dbReference type="EMBL" id="KAJ5104262.1"/>
    </source>
</evidence>
<evidence type="ECO:0000256" key="7">
    <source>
        <dbReference type="SAM" id="Phobius"/>
    </source>
</evidence>
<keyword evidence="7" id="KW-0812">Transmembrane</keyword>
<evidence type="ECO:0000256" key="1">
    <source>
        <dbReference type="ARBA" id="ARBA00010617"/>
    </source>
</evidence>
<proteinExistence type="inferred from homology"/>
<comment type="cofactor">
    <cofactor evidence="5">
        <name>heme</name>
        <dbReference type="ChEBI" id="CHEBI:30413"/>
    </cofactor>
</comment>
<dbReference type="GeneID" id="81356264"/>
<reference evidence="8" key="1">
    <citation type="submission" date="2022-11" db="EMBL/GenBank/DDBJ databases">
        <authorList>
            <person name="Petersen C."/>
        </authorList>
    </citation>
    <scope>NUCLEOTIDE SEQUENCE</scope>
    <source>
        <strain evidence="8">IBT 30761</strain>
    </source>
</reference>
<dbReference type="PANTHER" id="PTHR46300:SF11">
    <property type="entry name" value="OXIDOREDUCTASE, PUTATIVE-RELATED"/>
    <property type="match status" value="1"/>
</dbReference>
<keyword evidence="5 6" id="KW-0349">Heme</keyword>
<sequence>MTTLRGFIMAFLIILVISMLVYRLYIQKSSKFKTHTVPSPSGLPLIGNTFQLSSQPHRQLLKWARQYGEIYRVRLGLMDWYMLNSPEAVKEILDKQSATTSSRPRMPVVFDALSGGMRFLFMPYGTEWRRLRTVSHKLLTPRMSDTFQPSQEFESKQLLHDLLTDNAKSTEFYMHIRRYTVSVLMTSTYGRRIPQWECDDVRGIYQIVKDFSYVSTPGRYIADGVPGLAELLPVRFQWWRKSLQPMLARQESIWMGFWSRLRNQMEKEEAPECFVKQFIESEYHDMGITEIQAAFLAGSLIEAGAESTSAAVNSCMLYLSGYPDVQRRAHEELDNVVGNTRSPTFSDMVQLPYIRAIVKETLRIRPLTSTGIPHYATADVNYKGYTIPKNSIIAIQQYPIHYDPSIFPEAEIFKPERYLGHPHRAGVYAASANPRERDHWDFGAGRRICPGMHLAENSLFITISKILWAFQVVAPGKVDLSHNAYEPGSMTIPKPFSVRFIPRNQEIERLVKMEWKVAEAEGYTLRDVKVNATGMTI</sequence>